<evidence type="ECO:0000313" key="1">
    <source>
        <dbReference type="EMBL" id="MEQ2228083.1"/>
    </source>
</evidence>
<organism evidence="1 2">
    <name type="scientific">Ilyodon furcidens</name>
    <name type="common">goldbreast splitfin</name>
    <dbReference type="NCBI Taxonomy" id="33524"/>
    <lineage>
        <taxon>Eukaryota</taxon>
        <taxon>Metazoa</taxon>
        <taxon>Chordata</taxon>
        <taxon>Craniata</taxon>
        <taxon>Vertebrata</taxon>
        <taxon>Euteleostomi</taxon>
        <taxon>Actinopterygii</taxon>
        <taxon>Neopterygii</taxon>
        <taxon>Teleostei</taxon>
        <taxon>Neoteleostei</taxon>
        <taxon>Acanthomorphata</taxon>
        <taxon>Ovalentaria</taxon>
        <taxon>Atherinomorphae</taxon>
        <taxon>Cyprinodontiformes</taxon>
        <taxon>Goodeidae</taxon>
        <taxon>Ilyodon</taxon>
    </lineage>
</organism>
<protein>
    <submittedName>
        <fullName evidence="1">Uncharacterized protein</fullName>
    </submittedName>
</protein>
<keyword evidence="2" id="KW-1185">Reference proteome</keyword>
<feature type="non-terminal residue" evidence="1">
    <location>
        <position position="66"/>
    </location>
</feature>
<reference evidence="1 2" key="1">
    <citation type="submission" date="2021-06" db="EMBL/GenBank/DDBJ databases">
        <authorList>
            <person name="Palmer J.M."/>
        </authorList>
    </citation>
    <scope>NUCLEOTIDE SEQUENCE [LARGE SCALE GENOMIC DNA]</scope>
    <source>
        <strain evidence="2">if_2019</strain>
        <tissue evidence="1">Muscle</tissue>
    </source>
</reference>
<dbReference type="EMBL" id="JAHRIQ010023467">
    <property type="protein sequence ID" value="MEQ2228083.1"/>
    <property type="molecule type" value="Genomic_DNA"/>
</dbReference>
<proteinExistence type="predicted"/>
<dbReference type="Proteomes" id="UP001482620">
    <property type="component" value="Unassembled WGS sequence"/>
</dbReference>
<name>A0ABV0T8R3_9TELE</name>
<accession>A0ABV0T8R3</accession>
<evidence type="ECO:0000313" key="2">
    <source>
        <dbReference type="Proteomes" id="UP001482620"/>
    </source>
</evidence>
<comment type="caution">
    <text evidence="1">The sequence shown here is derived from an EMBL/GenBank/DDBJ whole genome shotgun (WGS) entry which is preliminary data.</text>
</comment>
<gene>
    <name evidence="1" type="ORF">ILYODFUR_005172</name>
</gene>
<sequence>MVDNEAVQELLAGFMSIVEGSPCVHAALQSSIEGSAGIHIMVRSLQGLLMFPSLQDHTGSSSPQLL</sequence>